<dbReference type="PANTHER" id="PTHR10127:SF780">
    <property type="entry name" value="METALLOENDOPEPTIDASE"/>
    <property type="match status" value="1"/>
</dbReference>
<feature type="domain" description="C-type lectin" evidence="14">
    <location>
        <begin position="617"/>
        <end position="729"/>
    </location>
</feature>
<dbReference type="InterPro" id="IPR000742">
    <property type="entry name" value="EGF"/>
</dbReference>
<dbReference type="PROSITE" id="PS50041">
    <property type="entry name" value="C_TYPE_LECTIN_2"/>
    <property type="match status" value="1"/>
</dbReference>
<dbReference type="Gene3D" id="3.10.100.10">
    <property type="entry name" value="Mannose-Binding Protein A, subunit A"/>
    <property type="match status" value="1"/>
</dbReference>
<evidence type="ECO:0000256" key="1">
    <source>
        <dbReference type="ARBA" id="ARBA00022536"/>
    </source>
</evidence>
<feature type="signal peptide" evidence="10">
    <location>
        <begin position="1"/>
        <end position="18"/>
    </location>
</feature>
<evidence type="ECO:0000256" key="6">
    <source>
        <dbReference type="ARBA" id="ARBA00023049"/>
    </source>
</evidence>
<evidence type="ECO:0000256" key="5">
    <source>
        <dbReference type="ARBA" id="ARBA00022833"/>
    </source>
</evidence>
<keyword evidence="10" id="KW-0732">Signal</keyword>
<dbReference type="AlphaFoldDB" id="A0AA39HAV1"/>
<dbReference type="EC" id="3.4.24.-" evidence="10"/>
<keyword evidence="1" id="KW-0245">EGF-like domain</keyword>
<evidence type="ECO:0000256" key="11">
    <source>
        <dbReference type="SAM" id="Coils"/>
    </source>
</evidence>
<dbReference type="EMBL" id="JAUCMV010000004">
    <property type="protein sequence ID" value="KAK0401954.1"/>
    <property type="molecule type" value="Genomic_DNA"/>
</dbReference>
<gene>
    <name evidence="16" type="ORF">QR680_016065</name>
</gene>
<dbReference type="Gene3D" id="2.60.120.290">
    <property type="entry name" value="Spermadhesin, CUB domain"/>
    <property type="match status" value="1"/>
</dbReference>
<dbReference type="GO" id="GO:0008270">
    <property type="term" value="F:zinc ion binding"/>
    <property type="evidence" value="ECO:0007669"/>
    <property type="project" value="UniProtKB-UniRule"/>
</dbReference>
<feature type="binding site" evidence="9">
    <location>
        <position position="253"/>
    </location>
    <ligand>
        <name>Zn(2+)</name>
        <dbReference type="ChEBI" id="CHEBI:29105"/>
        <note>catalytic</note>
    </ligand>
</feature>
<comment type="caution">
    <text evidence="16">The sequence shown here is derived from an EMBL/GenBank/DDBJ whole genome shotgun (WGS) entry which is preliminary data.</text>
</comment>
<evidence type="ECO:0000259" key="13">
    <source>
        <dbReference type="PROSITE" id="PS01180"/>
    </source>
</evidence>
<evidence type="ECO:0000256" key="8">
    <source>
        <dbReference type="PROSITE-ProRule" id="PRU00059"/>
    </source>
</evidence>
<dbReference type="InterPro" id="IPR016187">
    <property type="entry name" value="CTDL_fold"/>
</dbReference>
<evidence type="ECO:0000256" key="10">
    <source>
        <dbReference type="RuleBase" id="RU361183"/>
    </source>
</evidence>
<dbReference type="Gene3D" id="3.40.390.10">
    <property type="entry name" value="Collagenase (Catalytic Domain)"/>
    <property type="match status" value="1"/>
</dbReference>
<feature type="binding site" evidence="9">
    <location>
        <position position="257"/>
    </location>
    <ligand>
        <name>Zn(2+)</name>
        <dbReference type="ChEBI" id="CHEBI:29105"/>
        <note>catalytic</note>
    </ligand>
</feature>
<evidence type="ECO:0000256" key="4">
    <source>
        <dbReference type="ARBA" id="ARBA00022801"/>
    </source>
</evidence>
<dbReference type="PROSITE" id="PS00022">
    <property type="entry name" value="EGF_1"/>
    <property type="match status" value="1"/>
</dbReference>
<feature type="domain" description="Peptidase M12A" evidence="15">
    <location>
        <begin position="150"/>
        <end position="358"/>
    </location>
</feature>
<reference evidence="16" key="1">
    <citation type="submission" date="2023-06" db="EMBL/GenBank/DDBJ databases">
        <title>Genomic analysis of the entomopathogenic nematode Steinernema hermaphroditum.</title>
        <authorList>
            <person name="Schwarz E.M."/>
            <person name="Heppert J.K."/>
            <person name="Baniya A."/>
            <person name="Schwartz H.T."/>
            <person name="Tan C.-H."/>
            <person name="Antoshechkin I."/>
            <person name="Sternberg P.W."/>
            <person name="Goodrich-Blair H."/>
            <person name="Dillman A.R."/>
        </authorList>
    </citation>
    <scope>NUCLEOTIDE SEQUENCE</scope>
    <source>
        <strain evidence="16">PS9179</strain>
        <tissue evidence="16">Whole animal</tissue>
    </source>
</reference>
<keyword evidence="2 9" id="KW-0645">Protease</keyword>
<keyword evidence="4 9" id="KW-0378">Hydrolase</keyword>
<dbReference type="PANTHER" id="PTHR10127">
    <property type="entry name" value="DISCOIDIN, CUB, EGF, LAMININ , AND ZINC METALLOPROTEASE DOMAIN CONTAINING"/>
    <property type="match status" value="1"/>
</dbReference>
<keyword evidence="7 9" id="KW-1015">Disulfide bond</keyword>
<evidence type="ECO:0000256" key="7">
    <source>
        <dbReference type="ARBA" id="ARBA00023157"/>
    </source>
</evidence>
<evidence type="ECO:0000259" key="14">
    <source>
        <dbReference type="PROSITE" id="PS50041"/>
    </source>
</evidence>
<dbReference type="SUPFAM" id="SSF49854">
    <property type="entry name" value="Spermadhesin, CUB domain"/>
    <property type="match status" value="1"/>
</dbReference>
<dbReference type="Proteomes" id="UP001175271">
    <property type="component" value="Unassembled WGS sequence"/>
</dbReference>
<feature type="disulfide bond" evidence="9">
    <location>
        <begin position="223"/>
        <end position="245"/>
    </location>
</feature>
<dbReference type="SUPFAM" id="SSF56436">
    <property type="entry name" value="C-type lectin-like"/>
    <property type="match status" value="1"/>
</dbReference>
<keyword evidence="11" id="KW-0175">Coiled coil</keyword>
<accession>A0AA39HAV1</accession>
<proteinExistence type="predicted"/>
<dbReference type="InterPro" id="IPR016186">
    <property type="entry name" value="C-type_lectin-like/link_sf"/>
</dbReference>
<comment type="caution">
    <text evidence="8">Lacks conserved residue(s) required for the propagation of feature annotation.</text>
</comment>
<feature type="chain" id="PRO_5041488894" description="Metalloendopeptidase" evidence="10">
    <location>
        <begin position="19"/>
        <end position="731"/>
    </location>
</feature>
<dbReference type="SMART" id="SM00235">
    <property type="entry name" value="ZnMc"/>
    <property type="match status" value="1"/>
</dbReference>
<feature type="coiled-coil region" evidence="11">
    <location>
        <begin position="68"/>
        <end position="95"/>
    </location>
</feature>
<dbReference type="SMART" id="SM00034">
    <property type="entry name" value="CLECT"/>
    <property type="match status" value="1"/>
</dbReference>
<dbReference type="PROSITE" id="PS51864">
    <property type="entry name" value="ASTACIN"/>
    <property type="match status" value="1"/>
</dbReference>
<dbReference type="InterPro" id="IPR006026">
    <property type="entry name" value="Peptidase_Metallo"/>
</dbReference>
<feature type="active site" evidence="9">
    <location>
        <position position="254"/>
    </location>
</feature>
<dbReference type="InterPro" id="IPR035914">
    <property type="entry name" value="Sperma_CUB_dom_sf"/>
</dbReference>
<dbReference type="GO" id="GO:0004222">
    <property type="term" value="F:metalloendopeptidase activity"/>
    <property type="evidence" value="ECO:0007669"/>
    <property type="project" value="UniProtKB-UniRule"/>
</dbReference>
<dbReference type="PROSITE" id="PS01180">
    <property type="entry name" value="CUB"/>
    <property type="match status" value="1"/>
</dbReference>
<dbReference type="Pfam" id="PF00059">
    <property type="entry name" value="Lectin_C"/>
    <property type="match status" value="1"/>
</dbReference>
<organism evidence="16 17">
    <name type="scientific">Steinernema hermaphroditum</name>
    <dbReference type="NCBI Taxonomy" id="289476"/>
    <lineage>
        <taxon>Eukaryota</taxon>
        <taxon>Metazoa</taxon>
        <taxon>Ecdysozoa</taxon>
        <taxon>Nematoda</taxon>
        <taxon>Chromadorea</taxon>
        <taxon>Rhabditida</taxon>
        <taxon>Tylenchina</taxon>
        <taxon>Panagrolaimomorpha</taxon>
        <taxon>Strongyloidoidea</taxon>
        <taxon>Steinernematidae</taxon>
        <taxon>Steinernema</taxon>
    </lineage>
</organism>
<dbReference type="InterPro" id="IPR034035">
    <property type="entry name" value="Astacin-like_dom"/>
</dbReference>
<feature type="domain" description="CUB" evidence="13">
    <location>
        <begin position="405"/>
        <end position="531"/>
    </location>
</feature>
<evidence type="ECO:0000259" key="15">
    <source>
        <dbReference type="PROSITE" id="PS51864"/>
    </source>
</evidence>
<dbReference type="InterPro" id="IPR000859">
    <property type="entry name" value="CUB_dom"/>
</dbReference>
<evidence type="ECO:0000313" key="17">
    <source>
        <dbReference type="Proteomes" id="UP001175271"/>
    </source>
</evidence>
<keyword evidence="3 9" id="KW-0479">Metal-binding</keyword>
<dbReference type="InterPro" id="IPR024079">
    <property type="entry name" value="MetalloPept_cat_dom_sf"/>
</dbReference>
<keyword evidence="6 9" id="KW-0482">Metalloprotease</keyword>
<dbReference type="SUPFAM" id="SSF55486">
    <property type="entry name" value="Metalloproteases ('zincins'), catalytic domain"/>
    <property type="match status" value="1"/>
</dbReference>
<evidence type="ECO:0000256" key="3">
    <source>
        <dbReference type="ARBA" id="ARBA00022723"/>
    </source>
</evidence>
<evidence type="ECO:0000256" key="9">
    <source>
        <dbReference type="PROSITE-ProRule" id="PRU01211"/>
    </source>
</evidence>
<feature type="region of interest" description="Disordered" evidence="12">
    <location>
        <begin position="535"/>
        <end position="604"/>
    </location>
</feature>
<keyword evidence="17" id="KW-1185">Reference proteome</keyword>
<evidence type="ECO:0000256" key="12">
    <source>
        <dbReference type="SAM" id="MobiDB-lite"/>
    </source>
</evidence>
<dbReference type="Pfam" id="PF01400">
    <property type="entry name" value="Astacin"/>
    <property type="match status" value="1"/>
</dbReference>
<dbReference type="CDD" id="cd04280">
    <property type="entry name" value="ZnMc_astacin_like"/>
    <property type="match status" value="1"/>
</dbReference>
<dbReference type="InterPro" id="IPR001506">
    <property type="entry name" value="Peptidase_M12A"/>
</dbReference>
<dbReference type="InterPro" id="IPR001304">
    <property type="entry name" value="C-type_lectin-like"/>
</dbReference>
<name>A0AA39HAV1_9BILA</name>
<feature type="compositionally biased region" description="Low complexity" evidence="12">
    <location>
        <begin position="536"/>
        <end position="600"/>
    </location>
</feature>
<dbReference type="CDD" id="cd00037">
    <property type="entry name" value="CLECT"/>
    <property type="match status" value="1"/>
</dbReference>
<dbReference type="GO" id="GO:0006508">
    <property type="term" value="P:proteolysis"/>
    <property type="evidence" value="ECO:0007669"/>
    <property type="project" value="UniProtKB-KW"/>
</dbReference>
<evidence type="ECO:0000256" key="2">
    <source>
        <dbReference type="ARBA" id="ARBA00022670"/>
    </source>
</evidence>
<feature type="binding site" evidence="9">
    <location>
        <position position="263"/>
    </location>
    <ligand>
        <name>Zn(2+)</name>
        <dbReference type="ChEBI" id="CHEBI:29105"/>
        <note>catalytic</note>
    </ligand>
</feature>
<dbReference type="PRINTS" id="PR00480">
    <property type="entry name" value="ASTACIN"/>
</dbReference>
<evidence type="ECO:0000313" key="16">
    <source>
        <dbReference type="EMBL" id="KAK0401954.1"/>
    </source>
</evidence>
<dbReference type="PROSITE" id="PS01186">
    <property type="entry name" value="EGF_2"/>
    <property type="match status" value="1"/>
</dbReference>
<protein>
    <recommendedName>
        <fullName evidence="10">Metalloendopeptidase</fullName>
        <ecNumber evidence="10">3.4.24.-</ecNumber>
    </recommendedName>
</protein>
<comment type="cofactor">
    <cofactor evidence="9 10">
        <name>Zn(2+)</name>
        <dbReference type="ChEBI" id="CHEBI:29105"/>
    </cofactor>
    <text evidence="9 10">Binds 1 zinc ion per subunit.</text>
</comment>
<sequence length="731" mass="82777">MEMRILPILFALFVSVHCFSIGGVFDRLWQKTEPHVNHVPKDEYGNPLRGRELLKKMHGGYADVDAIADLIEQQRSKIQQRLELEQKDIEKETVEFVQLNVQPDPNARPSITQINSRLGLDEVLIEGDIEMTLEEAKRYFGVSESRSKRQAYQPDWGVYGFPATLWKDGVPYMYDPTLGQEAIDVIERAIKFWETETCVTFHKADPKTSKILPVINFWPGPGCRSRIGRDPFGSQTQNITFGDGCEYYAAGVHEIAHTLGFMHEQSRWDRDNYLRIDMNNVEVNRTHNYNKYEEKENDNYGKQYDYGGIMHYDDKAFALDESKIVMYAKNPDYQMSIGHYPTPRYGDIYEMNKLYSCYDKCKNSGTVCKNEGQPNPKNCAVCQCPEGFGGNDCSERQAPSAGMTCGETLAASDTWQTLKVTKTVGQDLHSVRDDTDPDHCTWHITAPAGKTIQYVVTYVGADINQRIMCKPQCSYGGLTVKGQEKTWIPSGMRFCCEEQLNKTMTTASNLLVLQPWSNYRYTDFTVTYKTDSAELATSTTEIPTTTTEEPSTTTTAEEPVTTTTSEESTTTADETTTTADESTTTSEISTTTAEISTTTVAPPPPGPEVKCSNFGNYMLCTTALSFNDAKTHCESKGAKLLTLHKKGTEKIIQRIFNQRQPDEANMFWIGLHKPAGIDSEYSWVDGSPVDYKNWAKRSPRPTAREECAAYWEPNWVGMRCNWKFPFVCQRK</sequence>
<keyword evidence="5 9" id="KW-0862">Zinc</keyword>